<evidence type="ECO:0000256" key="2">
    <source>
        <dbReference type="SAM" id="Phobius"/>
    </source>
</evidence>
<evidence type="ECO:0000313" key="3">
    <source>
        <dbReference type="EMBL" id="RDB61893.1"/>
    </source>
</evidence>
<evidence type="ECO:0000313" key="4">
    <source>
        <dbReference type="Proteomes" id="UP000254000"/>
    </source>
</evidence>
<dbReference type="Proteomes" id="UP000254000">
    <property type="component" value="Unassembled WGS sequence"/>
</dbReference>
<name>A0A369LQR8_9ACTN</name>
<proteinExistence type="predicted"/>
<evidence type="ECO:0000256" key="1">
    <source>
        <dbReference type="SAM" id="MobiDB-lite"/>
    </source>
</evidence>
<reference evidence="3 4" key="1">
    <citation type="journal article" date="2018" name="Elife">
        <title>Discovery and characterization of a prevalent human gut bacterial enzyme sufficient for the inactivation of a family of plant toxins.</title>
        <authorList>
            <person name="Koppel N."/>
            <person name="Bisanz J.E."/>
            <person name="Pandelia M.E."/>
            <person name="Turnbaugh P.J."/>
            <person name="Balskus E.P."/>
        </authorList>
    </citation>
    <scope>NUCLEOTIDE SEQUENCE [LARGE SCALE GENOMIC DNA]</scope>
    <source>
        <strain evidence="3 4">3C</strain>
    </source>
</reference>
<gene>
    <name evidence="3" type="ORF">C1877_14385</name>
</gene>
<keyword evidence="2" id="KW-0472">Membrane</keyword>
<dbReference type="AlphaFoldDB" id="A0A369LQR8"/>
<keyword evidence="2" id="KW-1133">Transmembrane helix</keyword>
<keyword evidence="2" id="KW-0812">Transmembrane</keyword>
<dbReference type="GeneID" id="78360878"/>
<feature type="region of interest" description="Disordered" evidence="1">
    <location>
        <begin position="85"/>
        <end position="151"/>
    </location>
</feature>
<sequence length="465" mass="48448">MGKRNDKLGRAAHIKRHTVGTSNEISFSVLDAAKNELEGDVGKDAASRPSRFGHISLFTLPLRRKKNIATPTKERGLLLSSGEFASAENPSPASSLGTVDVGSPKSGAAGPGAPPPGAPRKTAAAGAATPVSGTVSPAKSVPSKPARSPEEEIALRKARRRLHRMLAASLVVVVGLCLAGAGGWYLYQDHQRHMSQVAQLDEALDLIREADETVVALDGIVANPLDAGSLAKADDVLAKLPGALAQLEEADAAARRVSVDLRESEDKEAANQTVAATSARTALIESGRQIVGQAQRADEAARAVREAWQGVVDADALARDAAALVANTTAEHVTASKDKTNAAAAAFTDAQAALEELAATYDDVDLAGLLGYVAKRIEAMGYALASDDAFLAKNKEEAVSQNDAYNRADADAAALAAALPDDVAQLVFEAYEQATDPFFETYSTARSQAGAADAFLRDYLGTTSK</sequence>
<comment type="caution">
    <text evidence="3">The sequence shown here is derived from an EMBL/GenBank/DDBJ whole genome shotgun (WGS) entry which is preliminary data.</text>
</comment>
<protein>
    <submittedName>
        <fullName evidence="3">Uncharacterized protein</fullName>
    </submittedName>
</protein>
<dbReference type="RefSeq" id="WP_015539287.1">
    <property type="nucleotide sequence ID" value="NZ_CABMMS010000011.1"/>
</dbReference>
<dbReference type="OrthoDB" id="3173164at2"/>
<feature type="compositionally biased region" description="Low complexity" evidence="1">
    <location>
        <begin position="119"/>
        <end position="135"/>
    </location>
</feature>
<dbReference type="EMBL" id="PPTS01000011">
    <property type="protein sequence ID" value="RDB61893.1"/>
    <property type="molecule type" value="Genomic_DNA"/>
</dbReference>
<accession>A0A369LQR8</accession>
<keyword evidence="4" id="KW-1185">Reference proteome</keyword>
<feature type="transmembrane region" description="Helical" evidence="2">
    <location>
        <begin position="165"/>
        <end position="187"/>
    </location>
</feature>
<feature type="compositionally biased region" description="Polar residues" evidence="1">
    <location>
        <begin position="88"/>
        <end position="97"/>
    </location>
</feature>
<organism evidence="3 4">
    <name type="scientific">Gordonibacter pamelaeae</name>
    <dbReference type="NCBI Taxonomy" id="471189"/>
    <lineage>
        <taxon>Bacteria</taxon>
        <taxon>Bacillati</taxon>
        <taxon>Actinomycetota</taxon>
        <taxon>Coriobacteriia</taxon>
        <taxon>Eggerthellales</taxon>
        <taxon>Eggerthellaceae</taxon>
        <taxon>Gordonibacter</taxon>
    </lineage>
</organism>